<accession>A0ACC0V7E7</accession>
<dbReference type="EMBL" id="CM047942">
    <property type="protein sequence ID" value="KAI9901820.1"/>
    <property type="molecule type" value="Genomic_DNA"/>
</dbReference>
<gene>
    <name evidence="1" type="ORF">N3K66_003637</name>
</gene>
<proteinExistence type="predicted"/>
<keyword evidence="2" id="KW-1185">Reference proteome</keyword>
<organism evidence="1 2">
    <name type="scientific">Trichothecium roseum</name>
    <dbReference type="NCBI Taxonomy" id="47278"/>
    <lineage>
        <taxon>Eukaryota</taxon>
        <taxon>Fungi</taxon>
        <taxon>Dikarya</taxon>
        <taxon>Ascomycota</taxon>
        <taxon>Pezizomycotina</taxon>
        <taxon>Sordariomycetes</taxon>
        <taxon>Hypocreomycetidae</taxon>
        <taxon>Hypocreales</taxon>
        <taxon>Hypocreales incertae sedis</taxon>
        <taxon>Trichothecium</taxon>
    </lineage>
</organism>
<reference evidence="1" key="1">
    <citation type="submission" date="2022-10" db="EMBL/GenBank/DDBJ databases">
        <title>Complete Genome of Trichothecium roseum strain YXFP-22015, a Plant Pathogen Isolated from Citrus.</title>
        <authorList>
            <person name="Wang Y."/>
            <person name="Zhu L."/>
        </authorList>
    </citation>
    <scope>NUCLEOTIDE SEQUENCE</scope>
    <source>
        <strain evidence="1">YXFP-22015</strain>
    </source>
</reference>
<evidence type="ECO:0000313" key="2">
    <source>
        <dbReference type="Proteomes" id="UP001163324"/>
    </source>
</evidence>
<dbReference type="Proteomes" id="UP001163324">
    <property type="component" value="Chromosome 3"/>
</dbReference>
<name>A0ACC0V7E7_9HYPO</name>
<comment type="caution">
    <text evidence="1">The sequence shown here is derived from an EMBL/GenBank/DDBJ whole genome shotgun (WGS) entry which is preliminary data.</text>
</comment>
<sequence length="447" mass="48582">MATTQPSNNQRRPRLSLQIKTSVGPSTKSTRSLATIDPKDPTALNTLSNIYATAIGRSAPHNSEPLTAINTLQSFSLATPVEYSDLKKRVVTPHVANCPETPSSAHAMSPRPLDKRFPSTMTATPPLSGTRDANDSSVFTFSPADTGMRAPSESISTTPIEAKYQRRRLPQMQLAANSQPLPYTHPRSLHSILRNSPLPPRTAIPPPSPRRQSLRLQEKAARKVGYCSPIEQEIITNKYVRSHIDLLAEDASPCSPSPVTTRQETVLDTALAFTASELQDGGQTPGPFEEMRRRVAGQSLNSPSSPSGIRKRKKKEKKRRWVWTIGQDEDEEDEARTPMGPVASAPQLDVMCVDETPTPSVESSDAWSEGRDVDMSDVSSVVSDQEGPSPCDGEIDLKTPTAPKRLEMPLKKSDTPIPPELASNRGTPVPMPPGSGERDTPVPPEGL</sequence>
<evidence type="ECO:0000313" key="1">
    <source>
        <dbReference type="EMBL" id="KAI9901820.1"/>
    </source>
</evidence>
<protein>
    <submittedName>
        <fullName evidence="1">Uncharacterized protein</fullName>
    </submittedName>
</protein>